<dbReference type="Gene3D" id="2.40.160.20">
    <property type="match status" value="1"/>
</dbReference>
<dbReference type="EMBL" id="MU839834">
    <property type="protein sequence ID" value="KAK1755362.1"/>
    <property type="molecule type" value="Genomic_DNA"/>
</dbReference>
<dbReference type="Proteomes" id="UP001239445">
    <property type="component" value="Unassembled WGS sequence"/>
</dbReference>
<evidence type="ECO:0000313" key="2">
    <source>
        <dbReference type="Proteomes" id="UP001239445"/>
    </source>
</evidence>
<protein>
    <submittedName>
        <fullName evidence="1">Uncharacterized protein</fullName>
    </submittedName>
</protein>
<organism evidence="1 2">
    <name type="scientific">Echria macrotheca</name>
    <dbReference type="NCBI Taxonomy" id="438768"/>
    <lineage>
        <taxon>Eukaryota</taxon>
        <taxon>Fungi</taxon>
        <taxon>Dikarya</taxon>
        <taxon>Ascomycota</taxon>
        <taxon>Pezizomycotina</taxon>
        <taxon>Sordariomycetes</taxon>
        <taxon>Sordariomycetidae</taxon>
        <taxon>Sordariales</taxon>
        <taxon>Schizotheciaceae</taxon>
        <taxon>Echria</taxon>
    </lineage>
</organism>
<sequence>MSTSGFPKLIPAFTAYIEIDPPSVFGTIARGNPLNHVVILPSSTIKSEPGYPIQLDATFVSGGDFIKADPDGRHVRLEVQSLAKDKATGGFVRFNYTGTVFMGGAAGKVLRGDAGAATTPFGDAFMTPIFETGVPELADIQNKIYVGAGRFVLESGKPVAVEYKISEVTA</sequence>
<name>A0AAJ0BEK6_9PEZI</name>
<proteinExistence type="predicted"/>
<dbReference type="AlphaFoldDB" id="A0AAJ0BEK6"/>
<keyword evidence="2" id="KW-1185">Reference proteome</keyword>
<comment type="caution">
    <text evidence="1">The sequence shown here is derived from an EMBL/GenBank/DDBJ whole genome shotgun (WGS) entry which is preliminary data.</text>
</comment>
<accession>A0AAJ0BEK6</accession>
<dbReference type="Pfam" id="PF11578">
    <property type="entry name" value="DUF3237"/>
    <property type="match status" value="1"/>
</dbReference>
<gene>
    <name evidence="1" type="ORF">QBC47DRAFT_414252</name>
</gene>
<reference evidence="1" key="1">
    <citation type="submission" date="2023-06" db="EMBL/GenBank/DDBJ databases">
        <title>Genome-scale phylogeny and comparative genomics of the fungal order Sordariales.</title>
        <authorList>
            <consortium name="Lawrence Berkeley National Laboratory"/>
            <person name="Hensen N."/>
            <person name="Bonometti L."/>
            <person name="Westerberg I."/>
            <person name="Brannstrom I.O."/>
            <person name="Guillou S."/>
            <person name="Cros-Aarteil S."/>
            <person name="Calhoun S."/>
            <person name="Haridas S."/>
            <person name="Kuo A."/>
            <person name="Mondo S."/>
            <person name="Pangilinan J."/>
            <person name="Riley R."/>
            <person name="Labutti K."/>
            <person name="Andreopoulos B."/>
            <person name="Lipzen A."/>
            <person name="Chen C."/>
            <person name="Yanf M."/>
            <person name="Daum C."/>
            <person name="Ng V."/>
            <person name="Clum A."/>
            <person name="Steindorff A."/>
            <person name="Ohm R."/>
            <person name="Martin F."/>
            <person name="Silar P."/>
            <person name="Natvig D."/>
            <person name="Lalanne C."/>
            <person name="Gautier V."/>
            <person name="Ament-Velasquez S.L."/>
            <person name="Kruys A."/>
            <person name="Hutchinson M.I."/>
            <person name="Powell A.J."/>
            <person name="Barry K."/>
            <person name="Miller A.N."/>
            <person name="Grigoriev I.V."/>
            <person name="Debuchy R."/>
            <person name="Gladieux P."/>
            <person name="Thoren M.H."/>
            <person name="Johannesson H."/>
        </authorList>
    </citation>
    <scope>NUCLEOTIDE SEQUENCE</scope>
    <source>
        <strain evidence="1">PSN4</strain>
    </source>
</reference>
<evidence type="ECO:0000313" key="1">
    <source>
        <dbReference type="EMBL" id="KAK1755362.1"/>
    </source>
</evidence>